<evidence type="ECO:0000256" key="3">
    <source>
        <dbReference type="SAM" id="MobiDB-lite"/>
    </source>
</evidence>
<evidence type="ECO:0000313" key="5">
    <source>
        <dbReference type="EMBL" id="SEO21202.1"/>
    </source>
</evidence>
<dbReference type="RefSeq" id="WP_092660160.1">
    <property type="nucleotide sequence ID" value="NZ_FOCX01000009.1"/>
</dbReference>
<dbReference type="PANTHER" id="PTHR30137:SF8">
    <property type="entry name" value="BLR5498 PROTEIN"/>
    <property type="match status" value="1"/>
</dbReference>
<dbReference type="GO" id="GO:0005829">
    <property type="term" value="C:cytosol"/>
    <property type="evidence" value="ECO:0007669"/>
    <property type="project" value="TreeGrafter"/>
</dbReference>
<accession>A0A1H8MUZ7</accession>
<dbReference type="InterPro" id="IPR011251">
    <property type="entry name" value="Luciferase-like_dom"/>
</dbReference>
<keyword evidence="2 5" id="KW-0503">Monooxygenase</keyword>
<dbReference type="GO" id="GO:0016705">
    <property type="term" value="F:oxidoreductase activity, acting on paired donors, with incorporation or reduction of molecular oxygen"/>
    <property type="evidence" value="ECO:0007669"/>
    <property type="project" value="InterPro"/>
</dbReference>
<keyword evidence="1" id="KW-0560">Oxidoreductase</keyword>
<gene>
    <name evidence="5" type="ORF">SAMN05216388_1009137</name>
</gene>
<dbReference type="GO" id="GO:0004497">
    <property type="term" value="F:monooxygenase activity"/>
    <property type="evidence" value="ECO:0007669"/>
    <property type="project" value="UniProtKB-KW"/>
</dbReference>
<proteinExistence type="predicted"/>
<dbReference type="InterPro" id="IPR050766">
    <property type="entry name" value="Bact_Lucif_Oxidored"/>
</dbReference>
<dbReference type="InterPro" id="IPR036661">
    <property type="entry name" value="Luciferase-like_sf"/>
</dbReference>
<keyword evidence="6" id="KW-1185">Reference proteome</keyword>
<protein>
    <submittedName>
        <fullName evidence="5">Flavin-dependent oxidoreductase, luciferase family (Includes alkanesulfonate monooxygenase SsuD and methylene tetrahydromethanopterin reductase)</fullName>
    </submittedName>
</protein>
<dbReference type="Pfam" id="PF00296">
    <property type="entry name" value="Bac_luciferase"/>
    <property type="match status" value="1"/>
</dbReference>
<dbReference type="OrthoDB" id="7684at2157"/>
<organism evidence="5 6">
    <name type="scientific">Halorientalis persicus</name>
    <dbReference type="NCBI Taxonomy" id="1367881"/>
    <lineage>
        <taxon>Archaea</taxon>
        <taxon>Methanobacteriati</taxon>
        <taxon>Methanobacteriota</taxon>
        <taxon>Stenosarchaea group</taxon>
        <taxon>Halobacteria</taxon>
        <taxon>Halobacteriales</taxon>
        <taxon>Haloarculaceae</taxon>
        <taxon>Halorientalis</taxon>
    </lineage>
</organism>
<dbReference type="Gene3D" id="3.20.20.30">
    <property type="entry name" value="Luciferase-like domain"/>
    <property type="match status" value="1"/>
</dbReference>
<dbReference type="SUPFAM" id="SSF51679">
    <property type="entry name" value="Bacterial luciferase-like"/>
    <property type="match status" value="1"/>
</dbReference>
<evidence type="ECO:0000256" key="2">
    <source>
        <dbReference type="ARBA" id="ARBA00023033"/>
    </source>
</evidence>
<reference evidence="6" key="1">
    <citation type="submission" date="2016-10" db="EMBL/GenBank/DDBJ databases">
        <authorList>
            <person name="Varghese N."/>
            <person name="Submissions S."/>
        </authorList>
    </citation>
    <scope>NUCLEOTIDE SEQUENCE [LARGE SCALE GENOMIC DNA]</scope>
    <source>
        <strain evidence="6">IBRC-M 10043</strain>
    </source>
</reference>
<dbReference type="AlphaFoldDB" id="A0A1H8MUZ7"/>
<feature type="region of interest" description="Disordered" evidence="3">
    <location>
        <begin position="359"/>
        <end position="392"/>
    </location>
</feature>
<dbReference type="Proteomes" id="UP000198775">
    <property type="component" value="Unassembled WGS sequence"/>
</dbReference>
<name>A0A1H8MUZ7_9EURY</name>
<dbReference type="PANTHER" id="PTHR30137">
    <property type="entry name" value="LUCIFERASE-LIKE MONOOXYGENASE"/>
    <property type="match status" value="1"/>
</dbReference>
<evidence type="ECO:0000259" key="4">
    <source>
        <dbReference type="Pfam" id="PF00296"/>
    </source>
</evidence>
<evidence type="ECO:0000313" key="6">
    <source>
        <dbReference type="Proteomes" id="UP000198775"/>
    </source>
</evidence>
<dbReference type="EMBL" id="FOCX01000009">
    <property type="protein sequence ID" value="SEO21202.1"/>
    <property type="molecule type" value="Genomic_DNA"/>
</dbReference>
<evidence type="ECO:0000256" key="1">
    <source>
        <dbReference type="ARBA" id="ARBA00023002"/>
    </source>
</evidence>
<sequence length="392" mass="44321">MKFGTFYEHQLPRPWHDGDEQRLYEDALEQIELADELGYDYVWEVEHHFLEEYSHSSAPEVFLAAAAQRTEQIRLGHGIKLMPPNYNHPARVAEQVATLDLVSDGRLEFGTGESSSNMELGGFGIDRGEKEDMWRETVAEVSDMLTMEPYPGHDGEHFEMPPRNVVPKPVQDPHPPLWVACSGRSTIEQAARLGLGVLSFDFASPEKASEWVDLYYETLKEECTPIGHTVNPNFAIVTGFSCHEDEQVAYERGAEGFAFFQYALAHYYGAGDHRPGETNVWERFQEVGADAILEGNQGDGAIGTPDQIRDHLRELEDAGVDQVIFVQEGGDNRHEHICESLELFADEVMAEFHERDTDHVAEKEAELEPYIEDAFGRREDRDPLEDPPAVES</sequence>
<feature type="domain" description="Luciferase-like" evidence="4">
    <location>
        <begin position="1"/>
        <end position="322"/>
    </location>
</feature>